<accession>A0A9Q3BQG5</accession>
<gene>
    <name evidence="1" type="ORF">O181_008705</name>
</gene>
<dbReference type="EMBL" id="AVOT02002041">
    <property type="protein sequence ID" value="MBW0468990.1"/>
    <property type="molecule type" value="Genomic_DNA"/>
</dbReference>
<organism evidence="1 2">
    <name type="scientific">Austropuccinia psidii MF-1</name>
    <dbReference type="NCBI Taxonomy" id="1389203"/>
    <lineage>
        <taxon>Eukaryota</taxon>
        <taxon>Fungi</taxon>
        <taxon>Dikarya</taxon>
        <taxon>Basidiomycota</taxon>
        <taxon>Pucciniomycotina</taxon>
        <taxon>Pucciniomycetes</taxon>
        <taxon>Pucciniales</taxon>
        <taxon>Sphaerophragmiaceae</taxon>
        <taxon>Austropuccinia</taxon>
    </lineage>
</organism>
<dbReference type="AlphaFoldDB" id="A0A9Q3BQG5"/>
<evidence type="ECO:0000313" key="1">
    <source>
        <dbReference type="EMBL" id="MBW0468990.1"/>
    </source>
</evidence>
<comment type="caution">
    <text evidence="1">The sequence shown here is derived from an EMBL/GenBank/DDBJ whole genome shotgun (WGS) entry which is preliminary data.</text>
</comment>
<name>A0A9Q3BQG5_9BASI</name>
<proteinExistence type="predicted"/>
<dbReference type="Proteomes" id="UP000765509">
    <property type="component" value="Unassembled WGS sequence"/>
</dbReference>
<sequence>MATETPYTEQRQCTLPRTVDISAKIPTPFHQEVPRNTAQIVKIRAKYYNLWFDGKGCERFIMEVENIAETEGARERDIARQIAFCTKDEEIGYHIDRIPRYETANDNQLKLDMKRRWGAVFP</sequence>
<keyword evidence="2" id="KW-1185">Reference proteome</keyword>
<protein>
    <submittedName>
        <fullName evidence="1">Uncharacterized protein</fullName>
    </submittedName>
</protein>
<dbReference type="OrthoDB" id="2152029at2759"/>
<evidence type="ECO:0000313" key="2">
    <source>
        <dbReference type="Proteomes" id="UP000765509"/>
    </source>
</evidence>
<reference evidence="1" key="1">
    <citation type="submission" date="2021-03" db="EMBL/GenBank/DDBJ databases">
        <title>Draft genome sequence of rust myrtle Austropuccinia psidii MF-1, a brazilian biotype.</title>
        <authorList>
            <person name="Quecine M.C."/>
            <person name="Pachon D.M.R."/>
            <person name="Bonatelli M.L."/>
            <person name="Correr F.H."/>
            <person name="Franceschini L.M."/>
            <person name="Leite T.F."/>
            <person name="Margarido G.R.A."/>
            <person name="Almeida C.A."/>
            <person name="Ferrarezi J.A."/>
            <person name="Labate C.A."/>
        </authorList>
    </citation>
    <scope>NUCLEOTIDE SEQUENCE</scope>
    <source>
        <strain evidence="1">MF-1</strain>
    </source>
</reference>